<keyword evidence="8" id="KW-0472">Membrane</keyword>
<reference evidence="9" key="1">
    <citation type="submission" date="2021-10" db="EMBL/GenBank/DDBJ databases">
        <title>De novo Genome Assembly of Clathrus columnatus (Basidiomycota, Fungi) Using Illumina and Nanopore Sequence Data.</title>
        <authorList>
            <person name="Ogiso-Tanaka E."/>
            <person name="Itagaki H."/>
            <person name="Hosoya T."/>
            <person name="Hosaka K."/>
        </authorList>
    </citation>
    <scope>NUCLEOTIDE SEQUENCE</scope>
    <source>
        <strain evidence="9">MO-923</strain>
    </source>
</reference>
<evidence type="ECO:0008006" key="11">
    <source>
        <dbReference type="Google" id="ProtNLM"/>
    </source>
</evidence>
<comment type="similarity">
    <text evidence="2 7">Belongs to the cytochrome P450 family.</text>
</comment>
<dbReference type="InterPro" id="IPR002403">
    <property type="entry name" value="Cyt_P450_E_grp-IV"/>
</dbReference>
<dbReference type="PROSITE" id="PS00086">
    <property type="entry name" value="CYTOCHROME_P450"/>
    <property type="match status" value="1"/>
</dbReference>
<organism evidence="9 10">
    <name type="scientific">Clathrus columnatus</name>
    <dbReference type="NCBI Taxonomy" id="1419009"/>
    <lineage>
        <taxon>Eukaryota</taxon>
        <taxon>Fungi</taxon>
        <taxon>Dikarya</taxon>
        <taxon>Basidiomycota</taxon>
        <taxon>Agaricomycotina</taxon>
        <taxon>Agaricomycetes</taxon>
        <taxon>Phallomycetidae</taxon>
        <taxon>Phallales</taxon>
        <taxon>Clathraceae</taxon>
        <taxon>Clathrus</taxon>
    </lineage>
</organism>
<feature type="transmembrane region" description="Helical" evidence="8">
    <location>
        <begin position="307"/>
        <end position="329"/>
    </location>
</feature>
<evidence type="ECO:0000313" key="10">
    <source>
        <dbReference type="Proteomes" id="UP001050691"/>
    </source>
</evidence>
<evidence type="ECO:0000256" key="4">
    <source>
        <dbReference type="ARBA" id="ARBA00023002"/>
    </source>
</evidence>
<dbReference type="AlphaFoldDB" id="A0AAV5A4S7"/>
<feature type="binding site" description="axial binding residue" evidence="6">
    <location>
        <position position="459"/>
    </location>
    <ligand>
        <name>heme</name>
        <dbReference type="ChEBI" id="CHEBI:30413"/>
    </ligand>
    <ligandPart>
        <name>Fe</name>
        <dbReference type="ChEBI" id="CHEBI:18248"/>
    </ligandPart>
</feature>
<evidence type="ECO:0000313" key="9">
    <source>
        <dbReference type="EMBL" id="GJJ07764.1"/>
    </source>
</evidence>
<dbReference type="GO" id="GO:0005506">
    <property type="term" value="F:iron ion binding"/>
    <property type="evidence" value="ECO:0007669"/>
    <property type="project" value="InterPro"/>
</dbReference>
<evidence type="ECO:0000256" key="6">
    <source>
        <dbReference type="PIRSR" id="PIRSR602403-1"/>
    </source>
</evidence>
<dbReference type="Proteomes" id="UP001050691">
    <property type="component" value="Unassembled WGS sequence"/>
</dbReference>
<keyword evidence="4 7" id="KW-0560">Oxidoreductase</keyword>
<comment type="cofactor">
    <cofactor evidence="1 6">
        <name>heme</name>
        <dbReference type="ChEBI" id="CHEBI:30413"/>
    </cofactor>
</comment>
<dbReference type="GO" id="GO:0016705">
    <property type="term" value="F:oxidoreductase activity, acting on paired donors, with incorporation or reduction of molecular oxygen"/>
    <property type="evidence" value="ECO:0007669"/>
    <property type="project" value="InterPro"/>
</dbReference>
<evidence type="ECO:0000256" key="5">
    <source>
        <dbReference type="ARBA" id="ARBA00023004"/>
    </source>
</evidence>
<keyword evidence="3 6" id="KW-0479">Metal-binding</keyword>
<keyword evidence="5 6" id="KW-0408">Iron</keyword>
<evidence type="ECO:0000256" key="8">
    <source>
        <dbReference type="SAM" id="Phobius"/>
    </source>
</evidence>
<dbReference type="PRINTS" id="PR00465">
    <property type="entry name" value="EP450IV"/>
</dbReference>
<evidence type="ECO:0000256" key="1">
    <source>
        <dbReference type="ARBA" id="ARBA00001971"/>
    </source>
</evidence>
<keyword evidence="7" id="KW-0503">Monooxygenase</keyword>
<name>A0AAV5A4S7_9AGAM</name>
<dbReference type="EMBL" id="BPWL01000002">
    <property type="protein sequence ID" value="GJJ07764.1"/>
    <property type="molecule type" value="Genomic_DNA"/>
</dbReference>
<dbReference type="Pfam" id="PF00067">
    <property type="entry name" value="p450"/>
    <property type="match status" value="1"/>
</dbReference>
<dbReference type="CDD" id="cd11041">
    <property type="entry name" value="CYP503A1-like"/>
    <property type="match status" value="1"/>
</dbReference>
<sequence>MFSTNFSSLNYSRPPLLNDGFPLTSLWTGSALLVVLLACSGAFIVFKPDPYAHIPAVGGTNILSVYLTVKKFYFNCSDLLAAGYDKYGGRIYRIPDIDYWHIIVSRPDQTEELRKAPEDVMSSTSFFDATFFFSYLMGPTLVSNMYHMKIIRSQLTKNLSVLFDDLQDEIHAALDDIIPLSDDWTPIYASPKVTEVVARVINRVFVGLPINIGREPEYLKANIDLVIFGMSCAYLYDTSLVAKSLTTFSKSVNTAAKYLGPIIKERQDKMDECGHDYPGKPFDALSWLMEEAVGQERSVANLTKRVLALNFAAVNTTSASFTFALYTLAAEPYYLQPMREEIERVIAEEGWTKTAMTKMHNLDSFLKESMRFNMGDLTSFSRMTLKEFTFSDGTFIPKGCIISATTSLIHYDEEKYPDSKHFDGFRFAKIRAQKRYDTSNQLENTSPEYIPFGHGRHACPGRFLAATVLKAVMAYIILNYDVKLGDEGVLPKNLFVGTFCIPDPTAKVMFRRRRS</sequence>
<evidence type="ECO:0000256" key="7">
    <source>
        <dbReference type="RuleBase" id="RU000461"/>
    </source>
</evidence>
<dbReference type="GO" id="GO:0004497">
    <property type="term" value="F:monooxygenase activity"/>
    <property type="evidence" value="ECO:0007669"/>
    <property type="project" value="UniProtKB-KW"/>
</dbReference>
<feature type="transmembrane region" description="Helical" evidence="8">
    <location>
        <begin position="20"/>
        <end position="46"/>
    </location>
</feature>
<dbReference type="SUPFAM" id="SSF48264">
    <property type="entry name" value="Cytochrome P450"/>
    <property type="match status" value="1"/>
</dbReference>
<keyword evidence="8" id="KW-0812">Transmembrane</keyword>
<evidence type="ECO:0000256" key="3">
    <source>
        <dbReference type="ARBA" id="ARBA00022723"/>
    </source>
</evidence>
<gene>
    <name evidence="9" type="ORF">Clacol_001969</name>
</gene>
<dbReference type="PANTHER" id="PTHR46206">
    <property type="entry name" value="CYTOCHROME P450"/>
    <property type="match status" value="1"/>
</dbReference>
<dbReference type="InterPro" id="IPR001128">
    <property type="entry name" value="Cyt_P450"/>
</dbReference>
<accession>A0AAV5A4S7</accession>
<dbReference type="InterPro" id="IPR036396">
    <property type="entry name" value="Cyt_P450_sf"/>
</dbReference>
<dbReference type="GO" id="GO:0020037">
    <property type="term" value="F:heme binding"/>
    <property type="evidence" value="ECO:0007669"/>
    <property type="project" value="InterPro"/>
</dbReference>
<keyword evidence="8" id="KW-1133">Transmembrane helix</keyword>
<protein>
    <recommendedName>
        <fullName evidence="11">Cytochrome P450</fullName>
    </recommendedName>
</protein>
<keyword evidence="6 7" id="KW-0349">Heme</keyword>
<evidence type="ECO:0000256" key="2">
    <source>
        <dbReference type="ARBA" id="ARBA00010617"/>
    </source>
</evidence>
<dbReference type="InterPro" id="IPR017972">
    <property type="entry name" value="Cyt_P450_CS"/>
</dbReference>
<keyword evidence="10" id="KW-1185">Reference proteome</keyword>
<dbReference type="Gene3D" id="1.10.630.10">
    <property type="entry name" value="Cytochrome P450"/>
    <property type="match status" value="1"/>
</dbReference>
<comment type="caution">
    <text evidence="9">The sequence shown here is derived from an EMBL/GenBank/DDBJ whole genome shotgun (WGS) entry which is preliminary data.</text>
</comment>
<proteinExistence type="inferred from homology"/>